<dbReference type="GO" id="GO:0008061">
    <property type="term" value="F:chitin binding"/>
    <property type="evidence" value="ECO:0007669"/>
    <property type="project" value="InterPro"/>
</dbReference>
<evidence type="ECO:0000313" key="3">
    <source>
        <dbReference type="EMBL" id="KAJ8725148.1"/>
    </source>
</evidence>
<organism evidence="3 4">
    <name type="scientific">Mythimna separata</name>
    <name type="common">Oriental armyworm</name>
    <name type="synonym">Pseudaletia separata</name>
    <dbReference type="NCBI Taxonomy" id="271217"/>
    <lineage>
        <taxon>Eukaryota</taxon>
        <taxon>Metazoa</taxon>
        <taxon>Ecdysozoa</taxon>
        <taxon>Arthropoda</taxon>
        <taxon>Hexapoda</taxon>
        <taxon>Insecta</taxon>
        <taxon>Pterygota</taxon>
        <taxon>Neoptera</taxon>
        <taxon>Endopterygota</taxon>
        <taxon>Lepidoptera</taxon>
        <taxon>Glossata</taxon>
        <taxon>Ditrysia</taxon>
        <taxon>Noctuoidea</taxon>
        <taxon>Noctuidae</taxon>
        <taxon>Noctuinae</taxon>
        <taxon>Hadenini</taxon>
        <taxon>Mythimna</taxon>
    </lineage>
</organism>
<name>A0AAD7YQI1_MYTSE</name>
<dbReference type="EMBL" id="JARGEI010000010">
    <property type="protein sequence ID" value="KAJ8725148.1"/>
    <property type="molecule type" value="Genomic_DNA"/>
</dbReference>
<dbReference type="Proteomes" id="UP001231518">
    <property type="component" value="Chromosome 7"/>
</dbReference>
<dbReference type="SUPFAM" id="SSF57625">
    <property type="entry name" value="Invertebrate chitin-binding proteins"/>
    <property type="match status" value="2"/>
</dbReference>
<dbReference type="InterPro" id="IPR036508">
    <property type="entry name" value="Chitin-bd_dom_sf"/>
</dbReference>
<dbReference type="GO" id="GO:0005576">
    <property type="term" value="C:extracellular region"/>
    <property type="evidence" value="ECO:0007669"/>
    <property type="project" value="InterPro"/>
</dbReference>
<accession>A0AAD7YQI1</accession>
<feature type="signal peptide" evidence="1">
    <location>
        <begin position="1"/>
        <end position="19"/>
    </location>
</feature>
<keyword evidence="1" id="KW-0732">Signal</keyword>
<evidence type="ECO:0000259" key="2">
    <source>
        <dbReference type="PROSITE" id="PS50940"/>
    </source>
</evidence>
<proteinExistence type="predicted"/>
<feature type="chain" id="PRO_5041943600" description="Chitin-binding type-2 domain-containing protein" evidence="1">
    <location>
        <begin position="20"/>
        <end position="212"/>
    </location>
</feature>
<comment type="caution">
    <text evidence="3">The sequence shown here is derived from an EMBL/GenBank/DDBJ whole genome shotgun (WGS) entry which is preliminary data.</text>
</comment>
<protein>
    <recommendedName>
        <fullName evidence="2">Chitin-binding type-2 domain-containing protein</fullName>
    </recommendedName>
</protein>
<sequence>MAMGRIAIAFLVLCGNCCAQATINCRDTGPGRFADPADGTCKKYTLCIYVRETNLYISYKAACPSVSVFDPTTAKCTSPQQYICKNRNGVTSTPQFKICTYEGFIADPEYKNCSTYIQCVNIFGGFTQLRQNCPNNSYFNPITTLCESNYKCRKFSCVLPGRTADTTDPTCSRYYYCVLLNNGTFAQYDYSCTNDWKFDPSSKLCTPNYVCR</sequence>
<dbReference type="Gene3D" id="2.170.140.10">
    <property type="entry name" value="Chitin binding domain"/>
    <property type="match status" value="2"/>
</dbReference>
<keyword evidence="4" id="KW-1185">Reference proteome</keyword>
<reference evidence="3" key="1">
    <citation type="submission" date="2023-03" db="EMBL/GenBank/DDBJ databases">
        <title>Chromosome-level genomes of two armyworms, Mythimna separata and Mythimna loreyi, provide insights into the biosynthesis and reception of sex pheromones.</title>
        <authorList>
            <person name="Zhao H."/>
        </authorList>
    </citation>
    <scope>NUCLEOTIDE SEQUENCE</scope>
    <source>
        <strain evidence="3">BeijingLab</strain>
        <tissue evidence="3">Pupa</tissue>
    </source>
</reference>
<evidence type="ECO:0000256" key="1">
    <source>
        <dbReference type="SAM" id="SignalP"/>
    </source>
</evidence>
<dbReference type="AlphaFoldDB" id="A0AAD7YQI1"/>
<feature type="domain" description="Chitin-binding type-2" evidence="2">
    <location>
        <begin position="96"/>
        <end position="154"/>
    </location>
</feature>
<gene>
    <name evidence="3" type="ORF">PYW07_016106</name>
</gene>
<evidence type="ECO:0000313" key="4">
    <source>
        <dbReference type="Proteomes" id="UP001231518"/>
    </source>
</evidence>
<dbReference type="InterPro" id="IPR002557">
    <property type="entry name" value="Chitin-bd_dom"/>
</dbReference>
<dbReference type="Pfam" id="PF01607">
    <property type="entry name" value="CBM_14"/>
    <property type="match status" value="2"/>
</dbReference>
<feature type="domain" description="Chitin-binding type-2" evidence="2">
    <location>
        <begin position="22"/>
        <end position="86"/>
    </location>
</feature>
<dbReference type="SMART" id="SM00494">
    <property type="entry name" value="ChtBD2"/>
    <property type="match status" value="3"/>
</dbReference>
<dbReference type="PROSITE" id="PS50940">
    <property type="entry name" value="CHIT_BIND_II"/>
    <property type="match status" value="2"/>
</dbReference>